<sequence>MPSLFVTIFTKTYNRIGKNLQSFCCKTSSYCIDFHFLANVGLVWGAG</sequence>
<reference evidence="1" key="1">
    <citation type="submission" date="2018-06" db="EMBL/GenBank/DDBJ databases">
        <authorList>
            <person name="Zhirakovskaya E."/>
        </authorList>
    </citation>
    <scope>NUCLEOTIDE SEQUENCE</scope>
</reference>
<accession>A0A3B0TQD6</accession>
<name>A0A3B0TQD6_9ZZZZ</name>
<evidence type="ECO:0000313" key="1">
    <source>
        <dbReference type="EMBL" id="VAW20841.1"/>
    </source>
</evidence>
<dbReference type="EMBL" id="UOEQ01000305">
    <property type="protein sequence ID" value="VAW20841.1"/>
    <property type="molecule type" value="Genomic_DNA"/>
</dbReference>
<proteinExistence type="predicted"/>
<organism evidence="1">
    <name type="scientific">hydrothermal vent metagenome</name>
    <dbReference type="NCBI Taxonomy" id="652676"/>
    <lineage>
        <taxon>unclassified sequences</taxon>
        <taxon>metagenomes</taxon>
        <taxon>ecological metagenomes</taxon>
    </lineage>
</organism>
<dbReference type="AlphaFoldDB" id="A0A3B0TQD6"/>
<gene>
    <name evidence="1" type="ORF">MNBD_ALPHA11-1557</name>
</gene>
<protein>
    <submittedName>
        <fullName evidence="1">Uncharacterized protein</fullName>
    </submittedName>
</protein>